<dbReference type="Proteomes" id="UP000323917">
    <property type="component" value="Chromosome"/>
</dbReference>
<sequence length="108" mass="12303">MKRRVVITGPAETDTLSNHRWWADNHSPEQALRWLEGIYAAMFKLASTAETNPPADEKSLRKAGIQQVSFGLGSRPTHRIIYTIDGSYVVIYRVRAFKQDELDLSNLE</sequence>
<dbReference type="Pfam" id="PF05016">
    <property type="entry name" value="ParE_toxin"/>
    <property type="match status" value="1"/>
</dbReference>
<dbReference type="OrthoDB" id="286584at2"/>
<evidence type="ECO:0000313" key="2">
    <source>
        <dbReference type="EMBL" id="QEG33241.1"/>
    </source>
</evidence>
<dbReference type="AlphaFoldDB" id="A0A5B9QFX7"/>
<reference evidence="2 3" key="1">
    <citation type="submission" date="2019-08" db="EMBL/GenBank/DDBJ databases">
        <title>Deep-cultivation of Planctomycetes and their phenomic and genomic characterization uncovers novel biology.</title>
        <authorList>
            <person name="Wiegand S."/>
            <person name="Jogler M."/>
            <person name="Boedeker C."/>
            <person name="Pinto D."/>
            <person name="Vollmers J."/>
            <person name="Rivas-Marin E."/>
            <person name="Kohn T."/>
            <person name="Peeters S.H."/>
            <person name="Heuer A."/>
            <person name="Rast P."/>
            <person name="Oberbeckmann S."/>
            <person name="Bunk B."/>
            <person name="Jeske O."/>
            <person name="Meyerdierks A."/>
            <person name="Storesund J.E."/>
            <person name="Kallscheuer N."/>
            <person name="Luecker S."/>
            <person name="Lage O.M."/>
            <person name="Pohl T."/>
            <person name="Merkel B.J."/>
            <person name="Hornburger P."/>
            <person name="Mueller R.-W."/>
            <person name="Bruemmer F."/>
            <person name="Labrenz M."/>
            <person name="Spormann A.M."/>
            <person name="Op den Camp H."/>
            <person name="Overmann J."/>
            <person name="Amann R."/>
            <person name="Jetten M.S.M."/>
            <person name="Mascher T."/>
            <person name="Medema M.H."/>
            <person name="Devos D.P."/>
            <person name="Kaster A.-K."/>
            <person name="Ovreas L."/>
            <person name="Rohde M."/>
            <person name="Galperin M.Y."/>
            <person name="Jogler C."/>
        </authorList>
    </citation>
    <scope>NUCLEOTIDE SEQUENCE [LARGE SCALE GENOMIC DNA]</scope>
    <source>
        <strain evidence="2 3">Pr1d</strain>
    </source>
</reference>
<dbReference type="KEGG" id="bgok:Pr1d_05020"/>
<keyword evidence="3" id="KW-1185">Reference proteome</keyword>
<proteinExistence type="predicted"/>
<dbReference type="InterPro" id="IPR007712">
    <property type="entry name" value="RelE/ParE_toxin"/>
</dbReference>
<dbReference type="Gene3D" id="3.30.2310.20">
    <property type="entry name" value="RelE-like"/>
    <property type="match status" value="1"/>
</dbReference>
<evidence type="ECO:0000313" key="3">
    <source>
        <dbReference type="Proteomes" id="UP000323917"/>
    </source>
</evidence>
<gene>
    <name evidence="2" type="ORF">Pr1d_05020</name>
</gene>
<dbReference type="RefSeq" id="WP_148072035.1">
    <property type="nucleotide sequence ID" value="NZ_CP042913.1"/>
</dbReference>
<accession>A0A5B9QFX7</accession>
<dbReference type="InterPro" id="IPR035093">
    <property type="entry name" value="RelE/ParE_toxin_dom_sf"/>
</dbReference>
<keyword evidence="1" id="KW-1277">Toxin-antitoxin system</keyword>
<dbReference type="EMBL" id="CP042913">
    <property type="protein sequence ID" value="QEG33241.1"/>
    <property type="molecule type" value="Genomic_DNA"/>
</dbReference>
<organism evidence="2 3">
    <name type="scientific">Bythopirellula goksoeyrii</name>
    <dbReference type="NCBI Taxonomy" id="1400387"/>
    <lineage>
        <taxon>Bacteria</taxon>
        <taxon>Pseudomonadati</taxon>
        <taxon>Planctomycetota</taxon>
        <taxon>Planctomycetia</taxon>
        <taxon>Pirellulales</taxon>
        <taxon>Lacipirellulaceae</taxon>
        <taxon>Bythopirellula</taxon>
    </lineage>
</organism>
<evidence type="ECO:0008006" key="4">
    <source>
        <dbReference type="Google" id="ProtNLM"/>
    </source>
</evidence>
<name>A0A5B9QFX7_9BACT</name>
<evidence type="ECO:0000256" key="1">
    <source>
        <dbReference type="ARBA" id="ARBA00022649"/>
    </source>
</evidence>
<protein>
    <recommendedName>
        <fullName evidence="4">Plasmid stabilization system protein</fullName>
    </recommendedName>
</protein>